<sequence length="158" mass="17432">MELLLPAVGTNRMSYERKERGRVDAGRVFCSNSYSTLLTVESAPSGSDLHLLISATSNSCTFFKAATTGTTMGVKQPTLQFHCTGSKGEITEDHKMTTKAATTLNIARHTTSNCWLILSKMRTEISPDLRGNEQLLVIVFSKTSINARYRHRLVPIPP</sequence>
<organism evidence="1 2">
    <name type="scientific">Cucurbita argyrosperma subsp. sororia</name>
    <dbReference type="NCBI Taxonomy" id="37648"/>
    <lineage>
        <taxon>Eukaryota</taxon>
        <taxon>Viridiplantae</taxon>
        <taxon>Streptophyta</taxon>
        <taxon>Embryophyta</taxon>
        <taxon>Tracheophyta</taxon>
        <taxon>Spermatophyta</taxon>
        <taxon>Magnoliopsida</taxon>
        <taxon>eudicotyledons</taxon>
        <taxon>Gunneridae</taxon>
        <taxon>Pentapetalae</taxon>
        <taxon>rosids</taxon>
        <taxon>fabids</taxon>
        <taxon>Cucurbitales</taxon>
        <taxon>Cucurbitaceae</taxon>
        <taxon>Cucurbiteae</taxon>
        <taxon>Cucurbita</taxon>
    </lineage>
</organism>
<dbReference type="AlphaFoldDB" id="A0AAV6PAS8"/>
<proteinExistence type="predicted"/>
<keyword evidence="2" id="KW-1185">Reference proteome</keyword>
<protein>
    <submittedName>
        <fullName evidence="1">Uncharacterized protein</fullName>
    </submittedName>
</protein>
<feature type="non-terminal residue" evidence="1">
    <location>
        <position position="1"/>
    </location>
</feature>
<name>A0AAV6PAS8_9ROSI</name>
<dbReference type="Proteomes" id="UP000685013">
    <property type="component" value="Chromosome 1"/>
</dbReference>
<evidence type="ECO:0000313" key="2">
    <source>
        <dbReference type="Proteomes" id="UP000685013"/>
    </source>
</evidence>
<comment type="caution">
    <text evidence="1">The sequence shown here is derived from an EMBL/GenBank/DDBJ whole genome shotgun (WGS) entry which is preliminary data.</text>
</comment>
<dbReference type="EMBL" id="JAGKQH010000001">
    <property type="protein sequence ID" value="KAG6608355.1"/>
    <property type="molecule type" value="Genomic_DNA"/>
</dbReference>
<gene>
    <name evidence="1" type="ORF">SDJN03_01697</name>
</gene>
<accession>A0AAV6PAS8</accession>
<reference evidence="1 2" key="1">
    <citation type="journal article" date="2021" name="Hortic Res">
        <title>The domestication of Cucurbita argyrosperma as revealed by the genome of its wild relative.</title>
        <authorList>
            <person name="Barrera-Redondo J."/>
            <person name="Sanchez-de la Vega G."/>
            <person name="Aguirre-Liguori J.A."/>
            <person name="Castellanos-Morales G."/>
            <person name="Gutierrez-Guerrero Y.T."/>
            <person name="Aguirre-Dugua X."/>
            <person name="Aguirre-Planter E."/>
            <person name="Tenaillon M.I."/>
            <person name="Lira-Saade R."/>
            <person name="Eguiarte L.E."/>
        </authorList>
    </citation>
    <scope>NUCLEOTIDE SEQUENCE [LARGE SCALE GENOMIC DNA]</scope>
    <source>
        <strain evidence="1">JBR-2021</strain>
    </source>
</reference>
<evidence type="ECO:0000313" key="1">
    <source>
        <dbReference type="EMBL" id="KAG6608355.1"/>
    </source>
</evidence>